<keyword evidence="2" id="KW-1133">Transmembrane helix</keyword>
<accession>A0A1H3U3Z6</accession>
<feature type="transmembrane region" description="Helical" evidence="2">
    <location>
        <begin position="43"/>
        <end position="63"/>
    </location>
</feature>
<protein>
    <submittedName>
        <fullName evidence="3">Uncharacterized protein</fullName>
    </submittedName>
</protein>
<keyword evidence="2" id="KW-0812">Transmembrane</keyword>
<evidence type="ECO:0000313" key="4">
    <source>
        <dbReference type="Proteomes" id="UP000199529"/>
    </source>
</evidence>
<evidence type="ECO:0000256" key="2">
    <source>
        <dbReference type="SAM" id="Phobius"/>
    </source>
</evidence>
<keyword evidence="2" id="KW-0472">Membrane</keyword>
<sequence length="241" mass="25872">MTRVDDQRWLVELKQMRDRIDAEISRIEQEQRSRDERKHSWQLIKGGLLTVVLLALSGAVWALRQLRDHTAALALTAATASTGMVVMAIVLVPVTERDARGESPPQPQETRALLTPGPRETEATTLAPTAPQPPGTPGTTASAPATSSGESEPPSAPPESATSAPATSSTRDQPSTTPTSTTEPSPSERPDDNGEAERPDDSKHDQDKPHDKDRCLRVRPHLGVDPHACLSAVGEVLQATI</sequence>
<dbReference type="EMBL" id="FNOK01000107">
    <property type="protein sequence ID" value="SDZ57170.1"/>
    <property type="molecule type" value="Genomic_DNA"/>
</dbReference>
<proteinExistence type="predicted"/>
<feature type="transmembrane region" description="Helical" evidence="2">
    <location>
        <begin position="69"/>
        <end position="92"/>
    </location>
</feature>
<dbReference type="Proteomes" id="UP000199529">
    <property type="component" value="Unassembled WGS sequence"/>
</dbReference>
<keyword evidence="4" id="KW-1185">Reference proteome</keyword>
<evidence type="ECO:0000256" key="1">
    <source>
        <dbReference type="SAM" id="MobiDB-lite"/>
    </source>
</evidence>
<evidence type="ECO:0000313" key="3">
    <source>
        <dbReference type="EMBL" id="SDZ57170.1"/>
    </source>
</evidence>
<dbReference type="STRING" id="418495.SAMN05216215_11076"/>
<dbReference type="RefSeq" id="WP_143061369.1">
    <property type="nucleotide sequence ID" value="NZ_FNOK01000107.1"/>
</dbReference>
<feature type="compositionally biased region" description="Low complexity" evidence="1">
    <location>
        <begin position="137"/>
        <end position="185"/>
    </location>
</feature>
<gene>
    <name evidence="3" type="ORF">SAMN05216215_11076</name>
</gene>
<name>A0A1H3U3Z6_9PSEU</name>
<reference evidence="4" key="1">
    <citation type="submission" date="2016-10" db="EMBL/GenBank/DDBJ databases">
        <authorList>
            <person name="Varghese N."/>
            <person name="Submissions S."/>
        </authorList>
    </citation>
    <scope>NUCLEOTIDE SEQUENCE [LARGE SCALE GENOMIC DNA]</scope>
    <source>
        <strain evidence="4">CGMCC 4.3530</strain>
    </source>
</reference>
<feature type="region of interest" description="Disordered" evidence="1">
    <location>
        <begin position="98"/>
        <end position="219"/>
    </location>
</feature>
<feature type="compositionally biased region" description="Basic and acidic residues" evidence="1">
    <location>
        <begin position="186"/>
        <end position="216"/>
    </location>
</feature>
<dbReference type="AlphaFoldDB" id="A0A1H3U3Z6"/>
<organism evidence="3 4">
    <name type="scientific">Saccharopolyspora shandongensis</name>
    <dbReference type="NCBI Taxonomy" id="418495"/>
    <lineage>
        <taxon>Bacteria</taxon>
        <taxon>Bacillati</taxon>
        <taxon>Actinomycetota</taxon>
        <taxon>Actinomycetes</taxon>
        <taxon>Pseudonocardiales</taxon>
        <taxon>Pseudonocardiaceae</taxon>
        <taxon>Saccharopolyspora</taxon>
    </lineage>
</organism>